<evidence type="ECO:0000256" key="1">
    <source>
        <dbReference type="SAM" id="Phobius"/>
    </source>
</evidence>
<keyword evidence="1" id="KW-1133">Transmembrane helix</keyword>
<proteinExistence type="predicted"/>
<keyword evidence="1" id="KW-0812">Transmembrane</keyword>
<accession>A0A6M2D6P5</accession>
<reference evidence="2" key="1">
    <citation type="submission" date="2019-09" db="EMBL/GenBank/DDBJ databases">
        <title>Organ-specific transcriptomic study of the physiology of the cattle tick, Rhipicephalus microplus.</title>
        <authorList>
            <person name="Tirloni L."/>
            <person name="Braz G."/>
            <person name="Gandara A.C.P."/>
            <person name="Sabadin G.A."/>
            <person name="da Silva R.M."/>
            <person name="Guizzo M.G."/>
            <person name="Machado J.A."/>
            <person name="Costa E.P."/>
            <person name="Gomes H.F."/>
            <person name="Moraes J."/>
            <person name="Mota M.B.S."/>
            <person name="Mesquita R.D."/>
            <person name="Alvarenga P.H."/>
            <person name="Alves F."/>
            <person name="Seixas A."/>
            <person name="da Fonseca R.N."/>
            <person name="Fogaca A."/>
            <person name="Logullo C."/>
            <person name="Tanaka A."/>
            <person name="Daffre S."/>
            <person name="Termignoni C."/>
            <person name="Vaz I.S.Jr."/>
            <person name="Oliveira P.L."/>
            <person name="Ribeiro J.M."/>
        </authorList>
    </citation>
    <scope>NUCLEOTIDE SEQUENCE</scope>
    <source>
        <strain evidence="2">Porto Alegre</strain>
    </source>
</reference>
<dbReference type="EMBL" id="GHWJ01008301">
    <property type="protein sequence ID" value="NOV41038.1"/>
    <property type="molecule type" value="Transcribed_RNA"/>
</dbReference>
<protein>
    <submittedName>
        <fullName evidence="2">Putative his-rich 1 fat body overexpressed</fullName>
    </submittedName>
</protein>
<dbReference type="Gene3D" id="1.10.150.440">
    <property type="match status" value="1"/>
</dbReference>
<dbReference type="AlphaFoldDB" id="A0A6M2D6P5"/>
<name>A0A6M2D6P5_RHIMP</name>
<evidence type="ECO:0000313" key="2">
    <source>
        <dbReference type="EMBL" id="NOV41038.1"/>
    </source>
</evidence>
<sequence>METYPEQSGSFPTFRSFPTSFLVYSAVVVLLCPYTKTYNVKMKVTAVFLACAILTASAGIQDLCDYNIEQLSLATTCIKRKASLELKVALAETKAQVQCINDSCAIRKLCQQGKLADVLPLYYTGGEIWELEDLLEECRPWSPQEDSSVLIHS</sequence>
<organism evidence="2">
    <name type="scientific">Rhipicephalus microplus</name>
    <name type="common">Cattle tick</name>
    <name type="synonym">Boophilus microplus</name>
    <dbReference type="NCBI Taxonomy" id="6941"/>
    <lineage>
        <taxon>Eukaryota</taxon>
        <taxon>Metazoa</taxon>
        <taxon>Ecdysozoa</taxon>
        <taxon>Arthropoda</taxon>
        <taxon>Chelicerata</taxon>
        <taxon>Arachnida</taxon>
        <taxon>Acari</taxon>
        <taxon>Parasitiformes</taxon>
        <taxon>Ixodida</taxon>
        <taxon>Ixodoidea</taxon>
        <taxon>Ixodidae</taxon>
        <taxon>Rhipicephalinae</taxon>
        <taxon>Rhipicephalus</taxon>
        <taxon>Boophilus</taxon>
    </lineage>
</organism>
<feature type="transmembrane region" description="Helical" evidence="1">
    <location>
        <begin position="12"/>
        <end position="32"/>
    </location>
</feature>
<keyword evidence="1" id="KW-0472">Membrane</keyword>